<dbReference type="PANTHER" id="PTHR22916:SF3">
    <property type="entry name" value="UDP-GLCNAC:BETAGAL BETA-1,3-N-ACETYLGLUCOSAMINYLTRANSFERASE-LIKE PROTEIN 1"/>
    <property type="match status" value="1"/>
</dbReference>
<dbReference type="STRING" id="999415.HMPREF9943_00350"/>
<reference evidence="2 3" key="1">
    <citation type="submission" date="2013-02" db="EMBL/GenBank/DDBJ databases">
        <title>The Genome Sequence of Lactobacillus catenaformis F0143.</title>
        <authorList>
            <consortium name="The Broad Institute Genome Sequencing Platform"/>
            <person name="Earl A."/>
            <person name="Ward D."/>
            <person name="Feldgarden M."/>
            <person name="Gevers D."/>
            <person name="Izard J."/>
            <person name="Blanton J.M."/>
            <person name="Mathney J."/>
            <person name="Dewhirst F.E."/>
            <person name="Young S.K."/>
            <person name="Zeng Q."/>
            <person name="Gargeya S."/>
            <person name="Fitzgerald M."/>
            <person name="Haas B."/>
            <person name="Abouelleil A."/>
            <person name="Alvarado L."/>
            <person name="Arachchi H.M."/>
            <person name="Berlin A."/>
            <person name="Chapman S.B."/>
            <person name="Gearin G."/>
            <person name="Goldberg J."/>
            <person name="Griggs A."/>
            <person name="Gujja S."/>
            <person name="Hansen M."/>
            <person name="Heiman D."/>
            <person name="Howarth C."/>
            <person name="Larimer J."/>
            <person name="Lui A."/>
            <person name="MacDonald P.J.P."/>
            <person name="McCowen C."/>
            <person name="Montmayeur A."/>
            <person name="Murphy C."/>
            <person name="Neiman D."/>
            <person name="Pearson M."/>
            <person name="Priest M."/>
            <person name="Roberts A."/>
            <person name="Saif S."/>
            <person name="Shea T."/>
            <person name="Sisk P."/>
            <person name="Stolte C."/>
            <person name="Sykes S."/>
            <person name="Wortman J."/>
            <person name="Nusbaum C."/>
            <person name="Birren B."/>
        </authorList>
    </citation>
    <scope>NUCLEOTIDE SEQUENCE [LARGE SCALE GENOMIC DNA]</scope>
    <source>
        <strain evidence="2 3">OT 569</strain>
    </source>
</reference>
<dbReference type="RefSeq" id="WP_004801490.1">
    <property type="nucleotide sequence ID" value="NZ_KB446646.1"/>
</dbReference>
<evidence type="ECO:0000313" key="2">
    <source>
        <dbReference type="EMBL" id="EMD17349.1"/>
    </source>
</evidence>
<organism evidence="2 3">
    <name type="scientific">Eggerthia catenaformis OT 569 = DSM 20559</name>
    <dbReference type="NCBI Taxonomy" id="999415"/>
    <lineage>
        <taxon>Bacteria</taxon>
        <taxon>Bacillati</taxon>
        <taxon>Bacillota</taxon>
        <taxon>Erysipelotrichia</taxon>
        <taxon>Erysipelotrichales</taxon>
        <taxon>Coprobacillaceae</taxon>
        <taxon>Eggerthia</taxon>
    </lineage>
</organism>
<dbReference type="PATRIC" id="fig|999415.3.peg.346"/>
<evidence type="ECO:0000259" key="1">
    <source>
        <dbReference type="Pfam" id="PF00535"/>
    </source>
</evidence>
<keyword evidence="3" id="KW-1185">Reference proteome</keyword>
<dbReference type="InterPro" id="IPR029044">
    <property type="entry name" value="Nucleotide-diphossugar_trans"/>
</dbReference>
<dbReference type="InterPro" id="IPR001173">
    <property type="entry name" value="Glyco_trans_2-like"/>
</dbReference>
<protein>
    <recommendedName>
        <fullName evidence="1">Glycosyltransferase 2-like domain-containing protein</fullName>
    </recommendedName>
</protein>
<dbReference type="BioCyc" id="ECAT999415-HMP:GTTI-360-MONOMER"/>
<feature type="domain" description="Glycosyltransferase 2-like" evidence="1">
    <location>
        <begin position="4"/>
        <end position="167"/>
    </location>
</feature>
<evidence type="ECO:0000313" key="3">
    <source>
        <dbReference type="Proteomes" id="UP000011758"/>
    </source>
</evidence>
<dbReference type="GO" id="GO:0016758">
    <property type="term" value="F:hexosyltransferase activity"/>
    <property type="evidence" value="ECO:0007669"/>
    <property type="project" value="UniProtKB-ARBA"/>
</dbReference>
<proteinExistence type="predicted"/>
<gene>
    <name evidence="2" type="ORF">HMPREF9943_00350</name>
</gene>
<dbReference type="EMBL" id="AGEJ01000007">
    <property type="protein sequence ID" value="EMD17349.1"/>
    <property type="molecule type" value="Genomic_DNA"/>
</dbReference>
<dbReference type="Proteomes" id="UP000011758">
    <property type="component" value="Unassembled WGS sequence"/>
</dbReference>
<dbReference type="Gene3D" id="3.90.550.10">
    <property type="entry name" value="Spore Coat Polysaccharide Biosynthesis Protein SpsA, Chain A"/>
    <property type="match status" value="1"/>
</dbReference>
<name>M2PP56_9FIRM</name>
<comment type="caution">
    <text evidence="2">The sequence shown here is derived from an EMBL/GenBank/DDBJ whole genome shotgun (WGS) entry which is preliminary data.</text>
</comment>
<dbReference type="SUPFAM" id="SSF53448">
    <property type="entry name" value="Nucleotide-diphospho-sugar transferases"/>
    <property type="match status" value="1"/>
</dbReference>
<dbReference type="Pfam" id="PF00535">
    <property type="entry name" value="Glycos_transf_2"/>
    <property type="match status" value="1"/>
</dbReference>
<dbReference type="PANTHER" id="PTHR22916">
    <property type="entry name" value="GLYCOSYLTRANSFERASE"/>
    <property type="match status" value="1"/>
</dbReference>
<sequence length="304" mass="35932">MKISVLMSTYKEDISLLRESIESILNQTYKDFEFIIILDNPDNKEHIKCIQEYVEKDSRIRFSINEMNMGLTPTLNKGIQLAKGEYICRMDADDISEIDRIEKEYDYLVSHQLDLVGCLSMMIDEQGNTLYQIKKVPSSVQKIKKCLKYNQVISHPTWLGKKEMFKDLNGYRQIPLCEDTDFTLRAVLKGYKIGNINQCLLRYRLTKDSISRTHLYEQYLYLKYITKAYRKNEIADIKNAKEYVERHKSEKKINRFLKANQVFNEALYALENKNYLTVIGKCFHLLFISKDYLGKIYRLVRVSL</sequence>
<dbReference type="eggNOG" id="COG1215">
    <property type="taxonomic scope" value="Bacteria"/>
</dbReference>
<accession>M2PP56</accession>
<dbReference type="AlphaFoldDB" id="M2PP56"/>